<dbReference type="AlphaFoldDB" id="A0A0V0S6G1"/>
<dbReference type="PANTHER" id="PTHR16469">
    <property type="entry name" value="UBIQUITIN-ASSOCIATED AND SH3 DOMAIN-CONTAINING BA-RELATED"/>
    <property type="match status" value="1"/>
</dbReference>
<organism evidence="1 2">
    <name type="scientific">Trichinella nelsoni</name>
    <dbReference type="NCBI Taxonomy" id="6336"/>
    <lineage>
        <taxon>Eukaryota</taxon>
        <taxon>Metazoa</taxon>
        <taxon>Ecdysozoa</taxon>
        <taxon>Nematoda</taxon>
        <taxon>Enoplea</taxon>
        <taxon>Dorylaimia</taxon>
        <taxon>Trichinellida</taxon>
        <taxon>Trichinellidae</taxon>
        <taxon>Trichinella</taxon>
    </lineage>
</organism>
<dbReference type="InterPro" id="IPR029033">
    <property type="entry name" value="His_PPase_superfam"/>
</dbReference>
<reference evidence="1 2" key="1">
    <citation type="submission" date="2015-01" db="EMBL/GenBank/DDBJ databases">
        <title>Evolution of Trichinella species and genotypes.</title>
        <authorList>
            <person name="Korhonen P.K."/>
            <person name="Edoardo P."/>
            <person name="Giuseppe L.R."/>
            <person name="Gasser R.B."/>
        </authorList>
    </citation>
    <scope>NUCLEOTIDE SEQUENCE [LARGE SCALE GENOMIC DNA]</scope>
    <source>
        <strain evidence="1">ISS37</strain>
    </source>
</reference>
<dbReference type="OrthoDB" id="414418at2759"/>
<proteinExistence type="predicted"/>
<dbReference type="Proteomes" id="UP000054630">
    <property type="component" value="Unassembled WGS sequence"/>
</dbReference>
<keyword evidence="2" id="KW-1185">Reference proteome</keyword>
<accession>A0A0V0S6G1</accession>
<evidence type="ECO:0000313" key="1">
    <source>
        <dbReference type="EMBL" id="KRX22308.1"/>
    </source>
</evidence>
<sequence>MVQKIVTFRNFETVEDAFGKKWRSLYDQKGYRLEMEKDANLPDQVSLIRKPGPNDRYESPLSCLGQIFARIAARRLCELGILKPKMTNQVVYSCPCLACLQMSCALQRTLLLHKIRKIKVEPGLADFRYAIDITDNRAEEIRKVFGTESDYQSVISKESLKMNETLDDFRERHKLVMDSIIADETAMTAIVVTHSPNVIAHIHYFSKEPLNETILRENIKFSNNVIFSRKKDDIWKWRVVQQLKLSNPKNEKFPLHLWD</sequence>
<dbReference type="SUPFAM" id="SSF53254">
    <property type="entry name" value="Phosphoglycerate mutase-like"/>
    <property type="match status" value="1"/>
</dbReference>
<dbReference type="STRING" id="6336.A0A0V0S6G1"/>
<dbReference type="PANTHER" id="PTHR16469:SF27">
    <property type="entry name" value="UBIQUITIN-ASSOCIATED AND SH3 DOMAIN-CONTAINING BA-RELATED"/>
    <property type="match status" value="1"/>
</dbReference>
<dbReference type="InterPro" id="IPR013078">
    <property type="entry name" value="His_Pase_superF_clade-1"/>
</dbReference>
<gene>
    <name evidence="1" type="primary">Ubash3a</name>
    <name evidence="1" type="ORF">T07_803</name>
</gene>
<dbReference type="Gene3D" id="3.40.50.1240">
    <property type="entry name" value="Phosphoglycerate mutase-like"/>
    <property type="match status" value="1"/>
</dbReference>
<protein>
    <submittedName>
        <fullName evidence="1">Ubiquitin-associated and SH3 domain-containing protein A</fullName>
    </submittedName>
</protein>
<evidence type="ECO:0000313" key="2">
    <source>
        <dbReference type="Proteomes" id="UP000054630"/>
    </source>
</evidence>
<dbReference type="GO" id="GO:0016791">
    <property type="term" value="F:phosphatase activity"/>
    <property type="evidence" value="ECO:0007669"/>
    <property type="project" value="UniProtKB-ARBA"/>
</dbReference>
<dbReference type="InterPro" id="IPR051710">
    <property type="entry name" value="Phosphatase_SH3-domain"/>
</dbReference>
<dbReference type="Pfam" id="PF00300">
    <property type="entry name" value="His_Phos_1"/>
    <property type="match status" value="1"/>
</dbReference>
<dbReference type="EMBL" id="JYDL01000032">
    <property type="protein sequence ID" value="KRX22308.1"/>
    <property type="molecule type" value="Genomic_DNA"/>
</dbReference>
<comment type="caution">
    <text evidence="1">The sequence shown here is derived from an EMBL/GenBank/DDBJ whole genome shotgun (WGS) entry which is preliminary data.</text>
</comment>
<name>A0A0V0S6G1_9BILA</name>